<dbReference type="PANTHER" id="PTHR30616:SF2">
    <property type="entry name" value="PURINE NUCLEOSIDE PHOSPHORYLASE LACC1"/>
    <property type="match status" value="1"/>
</dbReference>
<evidence type="ECO:0000256" key="3">
    <source>
        <dbReference type="ARBA" id="ARBA00022679"/>
    </source>
</evidence>
<keyword evidence="12" id="KW-1185">Reference proteome</keyword>
<proteinExistence type="inferred from homology"/>
<dbReference type="EMBL" id="BMDI01000001">
    <property type="protein sequence ID" value="GGI16532.1"/>
    <property type="molecule type" value="Genomic_DNA"/>
</dbReference>
<dbReference type="AlphaFoldDB" id="A0A8J3ATH2"/>
<dbReference type="SUPFAM" id="SSF64438">
    <property type="entry name" value="CNF1/YfiH-like putative cysteine hydrolases"/>
    <property type="match status" value="1"/>
</dbReference>
<comment type="catalytic activity">
    <reaction evidence="1">
        <text>inosine + phosphate = alpha-D-ribose 1-phosphate + hypoxanthine</text>
        <dbReference type="Rhea" id="RHEA:27646"/>
        <dbReference type="ChEBI" id="CHEBI:17368"/>
        <dbReference type="ChEBI" id="CHEBI:17596"/>
        <dbReference type="ChEBI" id="CHEBI:43474"/>
        <dbReference type="ChEBI" id="CHEBI:57720"/>
        <dbReference type="EC" id="2.4.2.1"/>
    </reaction>
    <physiologicalReaction direction="left-to-right" evidence="1">
        <dbReference type="Rhea" id="RHEA:27647"/>
    </physiologicalReaction>
</comment>
<keyword evidence="3" id="KW-0808">Transferase</keyword>
<evidence type="ECO:0000256" key="5">
    <source>
        <dbReference type="ARBA" id="ARBA00022801"/>
    </source>
</evidence>
<comment type="similarity">
    <text evidence="2 10">Belongs to the purine nucleoside phosphorylase YfiH/LACC1 family.</text>
</comment>
<name>A0A8J3ATH2_9BURK</name>
<evidence type="ECO:0000256" key="4">
    <source>
        <dbReference type="ARBA" id="ARBA00022723"/>
    </source>
</evidence>
<dbReference type="CDD" id="cd16833">
    <property type="entry name" value="YfiH"/>
    <property type="match status" value="1"/>
</dbReference>
<protein>
    <recommendedName>
        <fullName evidence="10">Purine nucleoside phosphorylase</fullName>
    </recommendedName>
</protein>
<evidence type="ECO:0000256" key="6">
    <source>
        <dbReference type="ARBA" id="ARBA00022833"/>
    </source>
</evidence>
<organism evidence="11 12">
    <name type="scientific">Oxalicibacterium faecigallinarum</name>
    <dbReference type="NCBI Taxonomy" id="573741"/>
    <lineage>
        <taxon>Bacteria</taxon>
        <taxon>Pseudomonadati</taxon>
        <taxon>Pseudomonadota</taxon>
        <taxon>Betaproteobacteria</taxon>
        <taxon>Burkholderiales</taxon>
        <taxon>Oxalobacteraceae</taxon>
        <taxon>Oxalicibacterium</taxon>
    </lineage>
</organism>
<comment type="catalytic activity">
    <reaction evidence="7">
        <text>adenosine + H2O + H(+) = inosine + NH4(+)</text>
        <dbReference type="Rhea" id="RHEA:24408"/>
        <dbReference type="ChEBI" id="CHEBI:15377"/>
        <dbReference type="ChEBI" id="CHEBI:15378"/>
        <dbReference type="ChEBI" id="CHEBI:16335"/>
        <dbReference type="ChEBI" id="CHEBI:17596"/>
        <dbReference type="ChEBI" id="CHEBI:28938"/>
        <dbReference type="EC" id="3.5.4.4"/>
    </reaction>
    <physiologicalReaction direction="left-to-right" evidence="7">
        <dbReference type="Rhea" id="RHEA:24409"/>
    </physiologicalReaction>
</comment>
<dbReference type="InterPro" id="IPR038371">
    <property type="entry name" value="Cu_polyphenol_OxRdtase_sf"/>
</dbReference>
<dbReference type="GO" id="GO:0017061">
    <property type="term" value="F:S-methyl-5-thioadenosine phosphorylase activity"/>
    <property type="evidence" value="ECO:0007669"/>
    <property type="project" value="UniProtKB-EC"/>
</dbReference>
<comment type="catalytic activity">
    <reaction evidence="8">
        <text>adenosine + phosphate = alpha-D-ribose 1-phosphate + adenine</text>
        <dbReference type="Rhea" id="RHEA:27642"/>
        <dbReference type="ChEBI" id="CHEBI:16335"/>
        <dbReference type="ChEBI" id="CHEBI:16708"/>
        <dbReference type="ChEBI" id="CHEBI:43474"/>
        <dbReference type="ChEBI" id="CHEBI:57720"/>
        <dbReference type="EC" id="2.4.2.1"/>
    </reaction>
    <physiologicalReaction direction="left-to-right" evidence="8">
        <dbReference type="Rhea" id="RHEA:27643"/>
    </physiologicalReaction>
</comment>
<dbReference type="InterPro" id="IPR003730">
    <property type="entry name" value="Cu_polyphenol_OxRdtase"/>
</dbReference>
<keyword evidence="6" id="KW-0862">Zinc</keyword>
<evidence type="ECO:0000256" key="2">
    <source>
        <dbReference type="ARBA" id="ARBA00007353"/>
    </source>
</evidence>
<dbReference type="GO" id="GO:0016787">
    <property type="term" value="F:hydrolase activity"/>
    <property type="evidence" value="ECO:0007669"/>
    <property type="project" value="UniProtKB-KW"/>
</dbReference>
<evidence type="ECO:0000256" key="7">
    <source>
        <dbReference type="ARBA" id="ARBA00047989"/>
    </source>
</evidence>
<dbReference type="NCBIfam" id="TIGR00726">
    <property type="entry name" value="peptidoglycan editing factor PgeF"/>
    <property type="match status" value="1"/>
</dbReference>
<dbReference type="Gene3D" id="3.60.140.10">
    <property type="entry name" value="CNF1/YfiH-like putative cysteine hydrolases"/>
    <property type="match status" value="1"/>
</dbReference>
<keyword evidence="5" id="KW-0378">Hydrolase</keyword>
<comment type="catalytic activity">
    <reaction evidence="9">
        <text>S-methyl-5'-thioadenosine + phosphate = 5-(methylsulfanyl)-alpha-D-ribose 1-phosphate + adenine</text>
        <dbReference type="Rhea" id="RHEA:11852"/>
        <dbReference type="ChEBI" id="CHEBI:16708"/>
        <dbReference type="ChEBI" id="CHEBI:17509"/>
        <dbReference type="ChEBI" id="CHEBI:43474"/>
        <dbReference type="ChEBI" id="CHEBI:58533"/>
        <dbReference type="EC" id="2.4.2.28"/>
    </reaction>
    <physiologicalReaction direction="left-to-right" evidence="9">
        <dbReference type="Rhea" id="RHEA:11853"/>
    </physiologicalReaction>
</comment>
<evidence type="ECO:0000256" key="1">
    <source>
        <dbReference type="ARBA" id="ARBA00000553"/>
    </source>
</evidence>
<reference evidence="12" key="1">
    <citation type="journal article" date="2019" name="Int. J. Syst. Evol. Microbiol.">
        <title>The Global Catalogue of Microorganisms (GCM) 10K type strain sequencing project: providing services to taxonomists for standard genome sequencing and annotation.</title>
        <authorList>
            <consortium name="The Broad Institute Genomics Platform"/>
            <consortium name="The Broad Institute Genome Sequencing Center for Infectious Disease"/>
            <person name="Wu L."/>
            <person name="Ma J."/>
        </authorList>
    </citation>
    <scope>NUCLEOTIDE SEQUENCE [LARGE SCALE GENOMIC DNA]</scope>
    <source>
        <strain evidence="12">CCM 2767</strain>
    </source>
</reference>
<evidence type="ECO:0000313" key="12">
    <source>
        <dbReference type="Proteomes" id="UP000642180"/>
    </source>
</evidence>
<gene>
    <name evidence="11" type="ORF">GCM10008066_04430</name>
</gene>
<evidence type="ECO:0000256" key="9">
    <source>
        <dbReference type="ARBA" id="ARBA00049893"/>
    </source>
</evidence>
<evidence type="ECO:0000313" key="11">
    <source>
        <dbReference type="EMBL" id="GGI16532.1"/>
    </source>
</evidence>
<dbReference type="PANTHER" id="PTHR30616">
    <property type="entry name" value="UNCHARACTERIZED PROTEIN YFIH"/>
    <property type="match status" value="1"/>
</dbReference>
<evidence type="ECO:0000256" key="8">
    <source>
        <dbReference type="ARBA" id="ARBA00048968"/>
    </source>
</evidence>
<dbReference type="Pfam" id="PF02578">
    <property type="entry name" value="Cu-oxidase_4"/>
    <property type="match status" value="1"/>
</dbReference>
<keyword evidence="4" id="KW-0479">Metal-binding</keyword>
<sequence>MMASLPLIVPQWAVPMPNVAACMTTRSGGISQGVYGALDGQGGLNLGTHVNDAAEAVQANRARLRMHLPSEPAWLTQVHGTQVVDAATVVEAPEADASYTTQPNVVCGIMTADCLPVLFADVSGNVVAAAHAGWRGLASGVLTQTVRRMRTAGGSTIQAWLGPAIGPSRFEVGEDVRQIFLAHDVVLASAFHAIDTQPGKYLADIYALARASLAEEGVTMVTGGEACTVSEPERFYSFRRDGVTGRMAALIWRTA</sequence>
<comment type="caution">
    <text evidence="11">The sequence shown here is derived from an EMBL/GenBank/DDBJ whole genome shotgun (WGS) entry which is preliminary data.</text>
</comment>
<dbReference type="InterPro" id="IPR011324">
    <property type="entry name" value="Cytotoxic_necrot_fac-like_cat"/>
</dbReference>
<accession>A0A8J3ATH2</accession>
<evidence type="ECO:0000256" key="10">
    <source>
        <dbReference type="RuleBase" id="RU361274"/>
    </source>
</evidence>
<dbReference type="Proteomes" id="UP000642180">
    <property type="component" value="Unassembled WGS sequence"/>
</dbReference>
<dbReference type="GO" id="GO:0005507">
    <property type="term" value="F:copper ion binding"/>
    <property type="evidence" value="ECO:0007669"/>
    <property type="project" value="TreeGrafter"/>
</dbReference>